<dbReference type="AlphaFoldDB" id="A0A9W6TYS4"/>
<comment type="caution">
    <text evidence="1">The sequence shown here is derived from an EMBL/GenBank/DDBJ whole genome shotgun (WGS) entry which is preliminary data.</text>
</comment>
<evidence type="ECO:0000313" key="2">
    <source>
        <dbReference type="Proteomes" id="UP001165121"/>
    </source>
</evidence>
<gene>
    <name evidence="1" type="ORF">Pfra01_000325200</name>
</gene>
<dbReference type="OrthoDB" id="128717at2759"/>
<accession>A0A9W6TYS4</accession>
<name>A0A9W6TYS4_9STRA</name>
<keyword evidence="2" id="KW-1185">Reference proteome</keyword>
<evidence type="ECO:0000313" key="1">
    <source>
        <dbReference type="EMBL" id="GMF22332.1"/>
    </source>
</evidence>
<dbReference type="Proteomes" id="UP001165121">
    <property type="component" value="Unassembled WGS sequence"/>
</dbReference>
<protein>
    <submittedName>
        <fullName evidence="1">Unnamed protein product</fullName>
    </submittedName>
</protein>
<sequence>MSMAKNSRRHFADAAGLSDKKGLEQRKHVAFEDKYKLITPEKAARYVAPPRNVRVVALANWESAPTFVLDDHLFPDVSTDRLLNKCNPFLSGKRRALSEDIASDTLTVSTDCSLAPTEDQELYIIKRDSVTSDVPSSNDTAVYNVAVVPECKSDIFPVAPMVSTDCSVMEDHHAKDQKLHVVEEEESDVADEEELIASDEPSDEDVVEEVPECELSMVEISKRDDSSDAACTAAQKAFRWVCVGNGRYVKCGAELTTEVSSYEKQEDFSTVRWVQVGHGRYKKFYVNGDSWEDATTESEL</sequence>
<reference evidence="1" key="1">
    <citation type="submission" date="2023-04" db="EMBL/GenBank/DDBJ databases">
        <title>Phytophthora fragariaefolia NBRC 109709.</title>
        <authorList>
            <person name="Ichikawa N."/>
            <person name="Sato H."/>
            <person name="Tonouchi N."/>
        </authorList>
    </citation>
    <scope>NUCLEOTIDE SEQUENCE</scope>
    <source>
        <strain evidence="1">NBRC 109709</strain>
    </source>
</reference>
<proteinExistence type="predicted"/>
<dbReference type="EMBL" id="BSXT01000248">
    <property type="protein sequence ID" value="GMF22332.1"/>
    <property type="molecule type" value="Genomic_DNA"/>
</dbReference>
<organism evidence="1 2">
    <name type="scientific">Phytophthora fragariaefolia</name>
    <dbReference type="NCBI Taxonomy" id="1490495"/>
    <lineage>
        <taxon>Eukaryota</taxon>
        <taxon>Sar</taxon>
        <taxon>Stramenopiles</taxon>
        <taxon>Oomycota</taxon>
        <taxon>Peronosporomycetes</taxon>
        <taxon>Peronosporales</taxon>
        <taxon>Peronosporaceae</taxon>
        <taxon>Phytophthora</taxon>
    </lineage>
</organism>